<evidence type="ECO:0000313" key="1">
    <source>
        <dbReference type="EMBL" id="KAJ7671055.1"/>
    </source>
</evidence>
<reference evidence="1" key="1">
    <citation type="submission" date="2023-03" db="EMBL/GenBank/DDBJ databases">
        <title>Massive genome expansion in bonnet fungi (Mycena s.s.) driven by repeated elements and novel gene families across ecological guilds.</title>
        <authorList>
            <consortium name="Lawrence Berkeley National Laboratory"/>
            <person name="Harder C.B."/>
            <person name="Miyauchi S."/>
            <person name="Viragh M."/>
            <person name="Kuo A."/>
            <person name="Thoen E."/>
            <person name="Andreopoulos B."/>
            <person name="Lu D."/>
            <person name="Skrede I."/>
            <person name="Drula E."/>
            <person name="Henrissat B."/>
            <person name="Morin E."/>
            <person name="Kohler A."/>
            <person name="Barry K."/>
            <person name="LaButti K."/>
            <person name="Morin E."/>
            <person name="Salamov A."/>
            <person name="Lipzen A."/>
            <person name="Mereny Z."/>
            <person name="Hegedus B."/>
            <person name="Baldrian P."/>
            <person name="Stursova M."/>
            <person name="Weitz H."/>
            <person name="Taylor A."/>
            <person name="Grigoriev I.V."/>
            <person name="Nagy L.G."/>
            <person name="Martin F."/>
            <person name="Kauserud H."/>
        </authorList>
    </citation>
    <scope>NUCLEOTIDE SEQUENCE</scope>
    <source>
        <strain evidence="1">CBHHK067</strain>
    </source>
</reference>
<dbReference type="AlphaFoldDB" id="A0AAD7GAD5"/>
<keyword evidence="2" id="KW-1185">Reference proteome</keyword>
<organism evidence="1 2">
    <name type="scientific">Mycena rosella</name>
    <name type="common">Pink bonnet</name>
    <name type="synonym">Agaricus rosellus</name>
    <dbReference type="NCBI Taxonomy" id="1033263"/>
    <lineage>
        <taxon>Eukaryota</taxon>
        <taxon>Fungi</taxon>
        <taxon>Dikarya</taxon>
        <taxon>Basidiomycota</taxon>
        <taxon>Agaricomycotina</taxon>
        <taxon>Agaricomycetes</taxon>
        <taxon>Agaricomycetidae</taxon>
        <taxon>Agaricales</taxon>
        <taxon>Marasmiineae</taxon>
        <taxon>Mycenaceae</taxon>
        <taxon>Mycena</taxon>
    </lineage>
</organism>
<dbReference type="EMBL" id="JARKIE010000176">
    <property type="protein sequence ID" value="KAJ7671055.1"/>
    <property type="molecule type" value="Genomic_DNA"/>
</dbReference>
<dbReference type="Proteomes" id="UP001221757">
    <property type="component" value="Unassembled WGS sequence"/>
</dbReference>
<proteinExistence type="predicted"/>
<evidence type="ECO:0000313" key="2">
    <source>
        <dbReference type="Proteomes" id="UP001221757"/>
    </source>
</evidence>
<accession>A0AAD7GAD5</accession>
<comment type="caution">
    <text evidence="1">The sequence shown here is derived from an EMBL/GenBank/DDBJ whole genome shotgun (WGS) entry which is preliminary data.</text>
</comment>
<gene>
    <name evidence="1" type="ORF">B0H17DRAFT_1141607</name>
</gene>
<name>A0AAD7GAD5_MYCRO</name>
<protein>
    <submittedName>
        <fullName evidence="1">Uncharacterized protein</fullName>
    </submittedName>
</protein>
<sequence length="166" mass="18153">MSWIPKGFTYVVSITWNLTPGVAQLMPNKIYLKILIEMKGWVQSGFVFGGIGEWAKIGTDLNVELDESYKNVKVPDQDIPLFGWGGTVAAGLMRMTHAGDQMVAQGRCQKRTGRVNASGSDRLMAGQAAPDMYDGGPGMQSHHTHCNFLFGMVHLPPSGGTRWVII</sequence>